<name>A0AB39XPZ0_9BRAD</name>
<keyword evidence="1" id="KW-1133">Transmembrane helix</keyword>
<dbReference type="RefSeq" id="WP_369724371.1">
    <property type="nucleotide sequence ID" value="NZ_CP165734.1"/>
</dbReference>
<dbReference type="EMBL" id="CP165734">
    <property type="protein sequence ID" value="XDV59506.1"/>
    <property type="molecule type" value="Genomic_DNA"/>
</dbReference>
<feature type="transmembrane region" description="Helical" evidence="1">
    <location>
        <begin position="87"/>
        <end position="110"/>
    </location>
</feature>
<proteinExistence type="predicted"/>
<reference evidence="2" key="1">
    <citation type="submission" date="2024-08" db="EMBL/GenBank/DDBJ databases">
        <authorList>
            <person name="Chaddad Z."/>
            <person name="Lamrabet M."/>
            <person name="Bouhnik O."/>
            <person name="Alami S."/>
            <person name="Wipf D."/>
            <person name="Courty P.E."/>
            <person name="Missbah El Idrissi M."/>
        </authorList>
    </citation>
    <scope>NUCLEOTIDE SEQUENCE</scope>
    <source>
        <strain evidence="2">LLZ17</strain>
    </source>
</reference>
<feature type="transmembrane region" description="Helical" evidence="1">
    <location>
        <begin position="12"/>
        <end position="39"/>
    </location>
</feature>
<sequence>METYRTGGMTAIAVLNVILGGIGILNGLFLLLGALYLMAELLRLGAFYIPIARLAFCLLILATGVVGLVAGTGIFRLRSWARALSLVYAGLLFLSSALSYLTVPVIATIGSYDMGSISTDGLVRLIIFGAIYVGFPIPYSVLLCVVFYKPAWKAAFARGGTA</sequence>
<evidence type="ECO:0008006" key="3">
    <source>
        <dbReference type="Google" id="ProtNLM"/>
    </source>
</evidence>
<dbReference type="AlphaFoldDB" id="A0AB39XPZ0"/>
<organism evidence="2">
    <name type="scientific">Bradyrhizobium sp. LLZ17</name>
    <dbReference type="NCBI Taxonomy" id="3239388"/>
    <lineage>
        <taxon>Bacteria</taxon>
        <taxon>Pseudomonadati</taxon>
        <taxon>Pseudomonadota</taxon>
        <taxon>Alphaproteobacteria</taxon>
        <taxon>Hyphomicrobiales</taxon>
        <taxon>Nitrobacteraceae</taxon>
        <taxon>Bradyrhizobium</taxon>
    </lineage>
</organism>
<feature type="transmembrane region" description="Helical" evidence="1">
    <location>
        <begin position="122"/>
        <end position="148"/>
    </location>
</feature>
<keyword evidence="1" id="KW-0812">Transmembrane</keyword>
<feature type="transmembrane region" description="Helical" evidence="1">
    <location>
        <begin position="51"/>
        <end position="75"/>
    </location>
</feature>
<evidence type="ECO:0000256" key="1">
    <source>
        <dbReference type="SAM" id="Phobius"/>
    </source>
</evidence>
<accession>A0AB39XPZ0</accession>
<gene>
    <name evidence="2" type="ORF">AB8Z38_09030</name>
</gene>
<evidence type="ECO:0000313" key="2">
    <source>
        <dbReference type="EMBL" id="XDV59506.1"/>
    </source>
</evidence>
<protein>
    <recommendedName>
        <fullName evidence="3">VUT family protein</fullName>
    </recommendedName>
</protein>
<keyword evidence="1" id="KW-0472">Membrane</keyword>